<dbReference type="GO" id="GO:0046306">
    <property type="term" value="P:alkanesulfonate catabolic process"/>
    <property type="evidence" value="ECO:0007669"/>
    <property type="project" value="TreeGrafter"/>
</dbReference>
<evidence type="ECO:0000313" key="8">
    <source>
        <dbReference type="Proteomes" id="UP000270343"/>
    </source>
</evidence>
<name>A0A3B0AMU4_9ACTN</name>
<dbReference type="InterPro" id="IPR019921">
    <property type="entry name" value="Lucif-like_OxRdtase_Rv2161c"/>
</dbReference>
<dbReference type="Pfam" id="PF00296">
    <property type="entry name" value="Bac_luciferase"/>
    <property type="match status" value="1"/>
</dbReference>
<dbReference type="RefSeq" id="WP_120759207.1">
    <property type="nucleotide sequence ID" value="NZ_RBAM01000023.1"/>
</dbReference>
<keyword evidence="4" id="KW-0503">Monooxygenase</keyword>
<gene>
    <name evidence="7" type="ORF">D7231_31600</name>
</gene>
<keyword evidence="1" id="KW-0285">Flavoprotein</keyword>
<keyword evidence="2" id="KW-0288">FMN</keyword>
<reference evidence="7 8" key="1">
    <citation type="journal article" date="2015" name="Antonie Van Leeuwenhoek">
        <title>Streptomyces klenkii sp. nov., isolated from deep marine sediment.</title>
        <authorList>
            <person name="Veyisoglu A."/>
            <person name="Sahin N."/>
        </authorList>
    </citation>
    <scope>NUCLEOTIDE SEQUENCE [LARGE SCALE GENOMIC DNA]</scope>
    <source>
        <strain evidence="7 8">KCTC 29202</strain>
    </source>
</reference>
<evidence type="ECO:0000256" key="5">
    <source>
        <dbReference type="SAM" id="MobiDB-lite"/>
    </source>
</evidence>
<dbReference type="OrthoDB" id="3206024at2"/>
<dbReference type="GO" id="GO:0008726">
    <property type="term" value="F:alkanesulfonate monooxygenase activity"/>
    <property type="evidence" value="ECO:0007669"/>
    <property type="project" value="TreeGrafter"/>
</dbReference>
<protein>
    <submittedName>
        <fullName evidence="7">TIGR03619 family F420-dependent LLM class oxidoreductase</fullName>
        <ecNumber evidence="7">1.-.-.-</ecNumber>
    </submittedName>
</protein>
<sequence>MKIGIALPQFGDHARAELVAGFARDAEAAGFDSLWVGDRALAPVAPSDLYPGYTPDNPYPPGFKTVLDPLTVLTVAAAATSRVRLGTSTLNAPWYPPLLLARTLTSIDQVSNGRLDAGLGIGWMRDEHAAVNSDFSKRGARLDEILDILHGIWSEDVFGHEGGHWTIPRSYFGLHPVQRPGPPVLLGGVSAAAMRRIGSRADGWVGITLPPEARAGLWATARRAAEEAGRDPDALQQHIRHNPGPDASSEDIAAVLADVRDSGADGCFIDLHQCVPTPERALELGIKTLERVRSGR</sequence>
<feature type="region of interest" description="Disordered" evidence="5">
    <location>
        <begin position="227"/>
        <end position="248"/>
    </location>
</feature>
<dbReference type="EC" id="1.-.-.-" evidence="7"/>
<evidence type="ECO:0000256" key="2">
    <source>
        <dbReference type="ARBA" id="ARBA00022643"/>
    </source>
</evidence>
<keyword evidence="8" id="KW-1185">Reference proteome</keyword>
<dbReference type="AlphaFoldDB" id="A0A3B0AMU4"/>
<evidence type="ECO:0000313" key="7">
    <source>
        <dbReference type="EMBL" id="RKN61959.1"/>
    </source>
</evidence>
<accession>A0A3B0AMU4</accession>
<dbReference type="PANTHER" id="PTHR42847">
    <property type="entry name" value="ALKANESULFONATE MONOOXYGENASE"/>
    <property type="match status" value="1"/>
</dbReference>
<dbReference type="Gene3D" id="3.20.20.30">
    <property type="entry name" value="Luciferase-like domain"/>
    <property type="match status" value="1"/>
</dbReference>
<dbReference type="InterPro" id="IPR011251">
    <property type="entry name" value="Luciferase-like_dom"/>
</dbReference>
<dbReference type="Proteomes" id="UP000270343">
    <property type="component" value="Unassembled WGS sequence"/>
</dbReference>
<dbReference type="NCBIfam" id="TIGR03619">
    <property type="entry name" value="F420_Rv2161c"/>
    <property type="match status" value="1"/>
</dbReference>
<dbReference type="InterPro" id="IPR036661">
    <property type="entry name" value="Luciferase-like_sf"/>
</dbReference>
<dbReference type="SUPFAM" id="SSF51679">
    <property type="entry name" value="Bacterial luciferase-like"/>
    <property type="match status" value="1"/>
</dbReference>
<dbReference type="EMBL" id="RBAM01000023">
    <property type="protein sequence ID" value="RKN61959.1"/>
    <property type="molecule type" value="Genomic_DNA"/>
</dbReference>
<proteinExistence type="predicted"/>
<feature type="domain" description="Luciferase-like" evidence="6">
    <location>
        <begin position="16"/>
        <end position="263"/>
    </location>
</feature>
<dbReference type="PANTHER" id="PTHR42847:SF4">
    <property type="entry name" value="ALKANESULFONATE MONOOXYGENASE-RELATED"/>
    <property type="match status" value="1"/>
</dbReference>
<organism evidence="7 8">
    <name type="scientific">Streptomyces klenkii</name>
    <dbReference type="NCBI Taxonomy" id="1420899"/>
    <lineage>
        <taxon>Bacteria</taxon>
        <taxon>Bacillati</taxon>
        <taxon>Actinomycetota</taxon>
        <taxon>Actinomycetes</taxon>
        <taxon>Kitasatosporales</taxon>
        <taxon>Streptomycetaceae</taxon>
        <taxon>Streptomyces</taxon>
    </lineage>
</organism>
<evidence type="ECO:0000256" key="4">
    <source>
        <dbReference type="ARBA" id="ARBA00023033"/>
    </source>
</evidence>
<dbReference type="InterPro" id="IPR050172">
    <property type="entry name" value="SsuD_RutA_monooxygenase"/>
</dbReference>
<comment type="caution">
    <text evidence="7">The sequence shown here is derived from an EMBL/GenBank/DDBJ whole genome shotgun (WGS) entry which is preliminary data.</text>
</comment>
<evidence type="ECO:0000259" key="6">
    <source>
        <dbReference type="Pfam" id="PF00296"/>
    </source>
</evidence>
<evidence type="ECO:0000256" key="1">
    <source>
        <dbReference type="ARBA" id="ARBA00022630"/>
    </source>
</evidence>
<keyword evidence="3 7" id="KW-0560">Oxidoreductase</keyword>
<evidence type="ECO:0000256" key="3">
    <source>
        <dbReference type="ARBA" id="ARBA00023002"/>
    </source>
</evidence>